<evidence type="ECO:0000256" key="4">
    <source>
        <dbReference type="SAM" id="Phobius"/>
    </source>
</evidence>
<name>A0A501QDM6_9FLAO</name>
<dbReference type="SMART" id="SM00342">
    <property type="entry name" value="HTH_ARAC"/>
    <property type="match status" value="1"/>
</dbReference>
<dbReference type="AlphaFoldDB" id="A0A501QDM6"/>
<accession>A0A501QDM6</accession>
<dbReference type="Gene3D" id="1.25.40.10">
    <property type="entry name" value="Tetratricopeptide repeat domain"/>
    <property type="match status" value="1"/>
</dbReference>
<evidence type="ECO:0000256" key="3">
    <source>
        <dbReference type="ARBA" id="ARBA00023163"/>
    </source>
</evidence>
<dbReference type="GO" id="GO:0043565">
    <property type="term" value="F:sequence-specific DNA binding"/>
    <property type="evidence" value="ECO:0007669"/>
    <property type="project" value="InterPro"/>
</dbReference>
<keyword evidence="3" id="KW-0804">Transcription</keyword>
<keyword evidence="8" id="KW-1185">Reference proteome</keyword>
<dbReference type="Pfam" id="PF12833">
    <property type="entry name" value="HTH_18"/>
    <property type="match status" value="1"/>
</dbReference>
<dbReference type="RefSeq" id="WP_139999968.1">
    <property type="nucleotide sequence ID" value="NZ_VFJE01000052.1"/>
</dbReference>
<dbReference type="OrthoDB" id="5295174at2"/>
<sequence length="543" mass="62903">MKRIFSALLLLCLFITTLSAQSNKKDIDKLLQDGKHYLKFTSDTVKGFKLLSEAKEASKRIGYKEGIVASEVALSFFHVGRGDYDKVIEIGYKIEPLALEAENYTLLSDLYRLRAFSHGRLGISEKSYKEFQTSLKYAKKIPEKNLRHHRTAFVYENMTLYFQRTNKSQDSILYYYEKSLEEAKKIQDNNPDVTLDAKYDIIANANGSLGRLYMFYPDGPRMDLAEKYFLDALEIHKNEKYKIPLQSKMLLLVYLSNFYNNNGDPDKTIEYATNVLELERKVNSPYDRVDAYELLSAAYLEKGDKTLLSKYTALHEKLIDSISEAEKTSIDAPVNQIVSQEKKKHTTTIAIIAGGIIVVIALAVILFWKRKNRILHKNYENLIEKLKAEKRPEALIEEENYSKTSSDKPFTITEETADALLLKLEKFERSKNVIKKEVSLTWLANHLNTNTRYLSEVIKKYKGKSFNNYINGLRINYIVELLYEEPKHREYKISYLAELCGFSSREVFTTIFKKETGISPSYFIDHLKNDINIIYEQEVDKVV</sequence>
<dbReference type="PANTHER" id="PTHR43280:SF34">
    <property type="entry name" value="ARAC-FAMILY TRANSCRIPTIONAL REGULATOR"/>
    <property type="match status" value="1"/>
</dbReference>
<evidence type="ECO:0000256" key="5">
    <source>
        <dbReference type="SAM" id="SignalP"/>
    </source>
</evidence>
<comment type="caution">
    <text evidence="7">The sequence shown here is derived from an EMBL/GenBank/DDBJ whole genome shotgun (WGS) entry which is preliminary data.</text>
</comment>
<feature type="signal peptide" evidence="5">
    <location>
        <begin position="1"/>
        <end position="20"/>
    </location>
</feature>
<dbReference type="EMBL" id="VFJE01000052">
    <property type="protein sequence ID" value="TPD70538.1"/>
    <property type="molecule type" value="Genomic_DNA"/>
</dbReference>
<evidence type="ECO:0000313" key="8">
    <source>
        <dbReference type="Proteomes" id="UP000319175"/>
    </source>
</evidence>
<dbReference type="InterPro" id="IPR018060">
    <property type="entry name" value="HTH_AraC"/>
</dbReference>
<feature type="chain" id="PRO_5021350758" evidence="5">
    <location>
        <begin position="21"/>
        <end position="543"/>
    </location>
</feature>
<reference evidence="7 8" key="1">
    <citation type="submission" date="2019-06" db="EMBL/GenBank/DDBJ databases">
        <title>Flavobacterium sp. MaA-Y11 from geoumgang.</title>
        <authorList>
            <person name="Jeong S."/>
        </authorList>
    </citation>
    <scope>NUCLEOTIDE SEQUENCE [LARGE SCALE GENOMIC DNA]</scope>
    <source>
        <strain evidence="7 8">MaA-Y11</strain>
    </source>
</reference>
<dbReference type="InterPro" id="IPR011990">
    <property type="entry name" value="TPR-like_helical_dom_sf"/>
</dbReference>
<keyword evidence="5" id="KW-0732">Signal</keyword>
<protein>
    <submittedName>
        <fullName evidence="7">Helix-turn-helix transcriptional regulator</fullName>
    </submittedName>
</protein>
<keyword evidence="1" id="KW-0805">Transcription regulation</keyword>
<evidence type="ECO:0000259" key="6">
    <source>
        <dbReference type="PROSITE" id="PS01124"/>
    </source>
</evidence>
<dbReference type="PANTHER" id="PTHR43280">
    <property type="entry name" value="ARAC-FAMILY TRANSCRIPTIONAL REGULATOR"/>
    <property type="match status" value="1"/>
</dbReference>
<organism evidence="7 8">
    <name type="scientific">Flavobacterium microcysteis</name>
    <dbReference type="NCBI Taxonomy" id="2596891"/>
    <lineage>
        <taxon>Bacteria</taxon>
        <taxon>Pseudomonadati</taxon>
        <taxon>Bacteroidota</taxon>
        <taxon>Flavobacteriia</taxon>
        <taxon>Flavobacteriales</taxon>
        <taxon>Flavobacteriaceae</taxon>
        <taxon>Flavobacterium</taxon>
    </lineage>
</organism>
<dbReference type="InterPro" id="IPR009057">
    <property type="entry name" value="Homeodomain-like_sf"/>
</dbReference>
<proteinExistence type="predicted"/>
<keyword evidence="4" id="KW-0472">Membrane</keyword>
<dbReference type="Gene3D" id="1.10.10.60">
    <property type="entry name" value="Homeodomain-like"/>
    <property type="match status" value="2"/>
</dbReference>
<feature type="domain" description="HTH araC/xylS-type" evidence="6">
    <location>
        <begin position="418"/>
        <end position="526"/>
    </location>
</feature>
<reference evidence="7 8" key="2">
    <citation type="submission" date="2019-06" db="EMBL/GenBank/DDBJ databases">
        <authorList>
            <person name="Seo Y."/>
        </authorList>
    </citation>
    <scope>NUCLEOTIDE SEQUENCE [LARGE SCALE GENOMIC DNA]</scope>
    <source>
        <strain evidence="7 8">MaA-Y11</strain>
    </source>
</reference>
<dbReference type="SUPFAM" id="SSF48452">
    <property type="entry name" value="TPR-like"/>
    <property type="match status" value="1"/>
</dbReference>
<evidence type="ECO:0000256" key="2">
    <source>
        <dbReference type="ARBA" id="ARBA00023125"/>
    </source>
</evidence>
<keyword evidence="4" id="KW-1133">Transmembrane helix</keyword>
<keyword evidence="4" id="KW-0812">Transmembrane</keyword>
<gene>
    <name evidence="7" type="ORF">FJA49_06265</name>
</gene>
<dbReference type="Proteomes" id="UP000319175">
    <property type="component" value="Unassembled WGS sequence"/>
</dbReference>
<evidence type="ECO:0000256" key="1">
    <source>
        <dbReference type="ARBA" id="ARBA00023015"/>
    </source>
</evidence>
<dbReference type="SUPFAM" id="SSF46689">
    <property type="entry name" value="Homeodomain-like"/>
    <property type="match status" value="1"/>
</dbReference>
<dbReference type="PROSITE" id="PS01124">
    <property type="entry name" value="HTH_ARAC_FAMILY_2"/>
    <property type="match status" value="1"/>
</dbReference>
<dbReference type="GO" id="GO:0003700">
    <property type="term" value="F:DNA-binding transcription factor activity"/>
    <property type="evidence" value="ECO:0007669"/>
    <property type="project" value="InterPro"/>
</dbReference>
<evidence type="ECO:0000313" key="7">
    <source>
        <dbReference type="EMBL" id="TPD70538.1"/>
    </source>
</evidence>
<keyword evidence="2" id="KW-0238">DNA-binding</keyword>
<feature type="transmembrane region" description="Helical" evidence="4">
    <location>
        <begin position="349"/>
        <end position="368"/>
    </location>
</feature>